<dbReference type="SUPFAM" id="SSF51735">
    <property type="entry name" value="NAD(P)-binding Rossmann-fold domains"/>
    <property type="match status" value="1"/>
</dbReference>
<dbReference type="InterPro" id="IPR020843">
    <property type="entry name" value="ER"/>
</dbReference>
<reference evidence="2 3" key="1">
    <citation type="journal article" date="2018" name="Evol. Lett.">
        <title>Horizontal gene cluster transfer increased hallucinogenic mushroom diversity.</title>
        <authorList>
            <person name="Reynolds H.T."/>
            <person name="Vijayakumar V."/>
            <person name="Gluck-Thaler E."/>
            <person name="Korotkin H.B."/>
            <person name="Matheny P.B."/>
            <person name="Slot J.C."/>
        </authorList>
    </citation>
    <scope>NUCLEOTIDE SEQUENCE [LARGE SCALE GENOMIC DNA]</scope>
    <source>
        <strain evidence="2 3">2629</strain>
    </source>
</reference>
<feature type="domain" description="Enoyl reductase (ER)" evidence="1">
    <location>
        <begin position="18"/>
        <end position="348"/>
    </location>
</feature>
<organism evidence="2 3">
    <name type="scientific">Panaeolus cyanescens</name>
    <dbReference type="NCBI Taxonomy" id="181874"/>
    <lineage>
        <taxon>Eukaryota</taxon>
        <taxon>Fungi</taxon>
        <taxon>Dikarya</taxon>
        <taxon>Basidiomycota</taxon>
        <taxon>Agaricomycotina</taxon>
        <taxon>Agaricomycetes</taxon>
        <taxon>Agaricomycetidae</taxon>
        <taxon>Agaricales</taxon>
        <taxon>Agaricineae</taxon>
        <taxon>Galeropsidaceae</taxon>
        <taxon>Panaeolus</taxon>
    </lineage>
</organism>
<sequence length="353" mass="37632">MPSGLPTKTKRWVLTKVGSYKNLKLEEAIIPGIHASDVLVKVHAVSLQYRDYAMASGTYSVGHDGVVVCSDMAGEVIALGGGVKDWKVGDRVCSNFLTDHLHGDTNADIIATSLGAQCDGVLTQYRAFPAHALVAIPAGYSYKEASTLPCAALTAYSAFHGPVPIKAGDCVLVLGTGGVSLLGRFGLQIAVASGACVIATSSSDEKLKVMTKHGAKHTINYKKTPEWHQEVMKLTNGRGVDHVIEVGGQGTLARSVASARIGGSIHVIGFISSDPKEVGDLVYDTIMKSLNIHGVYIGSVAQFRDMNRMIEANRETMRPVIDKTFKFEDALSAYAHLESQKHVGKICIAVVPE</sequence>
<accession>A0A409YGZ4</accession>
<dbReference type="Proteomes" id="UP000284842">
    <property type="component" value="Unassembled WGS sequence"/>
</dbReference>
<dbReference type="AlphaFoldDB" id="A0A409YGZ4"/>
<evidence type="ECO:0000313" key="2">
    <source>
        <dbReference type="EMBL" id="PPR02293.1"/>
    </source>
</evidence>
<protein>
    <recommendedName>
        <fullName evidence="1">Enoyl reductase (ER) domain-containing protein</fullName>
    </recommendedName>
</protein>
<dbReference type="STRING" id="181874.A0A409YGZ4"/>
<dbReference type="PANTHER" id="PTHR45033">
    <property type="match status" value="1"/>
</dbReference>
<dbReference type="CDD" id="cd08276">
    <property type="entry name" value="MDR7"/>
    <property type="match status" value="1"/>
</dbReference>
<dbReference type="PANTHER" id="PTHR45033:SF2">
    <property type="entry name" value="ZINC-TYPE ALCOHOL DEHYDROGENASE-LIKE PROTEIN C1773.06C"/>
    <property type="match status" value="1"/>
</dbReference>
<comment type="caution">
    <text evidence="2">The sequence shown here is derived from an EMBL/GenBank/DDBJ whole genome shotgun (WGS) entry which is preliminary data.</text>
</comment>
<evidence type="ECO:0000313" key="3">
    <source>
        <dbReference type="Proteomes" id="UP000284842"/>
    </source>
</evidence>
<dbReference type="SMART" id="SM00829">
    <property type="entry name" value="PKS_ER"/>
    <property type="match status" value="1"/>
</dbReference>
<dbReference type="InterPro" id="IPR013149">
    <property type="entry name" value="ADH-like_C"/>
</dbReference>
<dbReference type="GO" id="GO:0016491">
    <property type="term" value="F:oxidoreductase activity"/>
    <property type="evidence" value="ECO:0007669"/>
    <property type="project" value="InterPro"/>
</dbReference>
<name>A0A409YGZ4_9AGAR</name>
<dbReference type="InterPro" id="IPR013154">
    <property type="entry name" value="ADH-like_N"/>
</dbReference>
<dbReference type="InterPro" id="IPR052711">
    <property type="entry name" value="Zinc_ADH-like"/>
</dbReference>
<dbReference type="Gene3D" id="3.40.50.720">
    <property type="entry name" value="NAD(P)-binding Rossmann-like Domain"/>
    <property type="match status" value="1"/>
</dbReference>
<dbReference type="Gene3D" id="3.90.180.10">
    <property type="entry name" value="Medium-chain alcohol dehydrogenases, catalytic domain"/>
    <property type="match status" value="1"/>
</dbReference>
<proteinExistence type="predicted"/>
<evidence type="ECO:0000259" key="1">
    <source>
        <dbReference type="SMART" id="SM00829"/>
    </source>
</evidence>
<dbReference type="InterPro" id="IPR011032">
    <property type="entry name" value="GroES-like_sf"/>
</dbReference>
<dbReference type="Pfam" id="PF08240">
    <property type="entry name" value="ADH_N"/>
    <property type="match status" value="1"/>
</dbReference>
<dbReference type="SUPFAM" id="SSF50129">
    <property type="entry name" value="GroES-like"/>
    <property type="match status" value="1"/>
</dbReference>
<dbReference type="OrthoDB" id="9930022at2759"/>
<dbReference type="InParanoid" id="A0A409YGZ4"/>
<gene>
    <name evidence="2" type="ORF">CVT24_011631</name>
</gene>
<dbReference type="EMBL" id="NHTK01001177">
    <property type="protein sequence ID" value="PPR02293.1"/>
    <property type="molecule type" value="Genomic_DNA"/>
</dbReference>
<dbReference type="InterPro" id="IPR036291">
    <property type="entry name" value="NAD(P)-bd_dom_sf"/>
</dbReference>
<keyword evidence="3" id="KW-1185">Reference proteome</keyword>
<dbReference type="Pfam" id="PF00107">
    <property type="entry name" value="ADH_zinc_N"/>
    <property type="match status" value="1"/>
</dbReference>